<feature type="signal peptide" evidence="1">
    <location>
        <begin position="1"/>
        <end position="26"/>
    </location>
</feature>
<keyword evidence="1" id="KW-0732">Signal</keyword>
<dbReference type="EMBL" id="JANUGU010000001">
    <property type="protein sequence ID" value="MCS0656716.1"/>
    <property type="molecule type" value="Genomic_DNA"/>
</dbReference>
<dbReference type="Proteomes" id="UP001204621">
    <property type="component" value="Unassembled WGS sequence"/>
</dbReference>
<comment type="caution">
    <text evidence="2">The sequence shown here is derived from an EMBL/GenBank/DDBJ whole genome shotgun (WGS) entry which is preliminary data.</text>
</comment>
<name>A0ABT2CRX7_9BURK</name>
<protein>
    <submittedName>
        <fullName evidence="2">Uncharacterized protein</fullName>
    </submittedName>
</protein>
<sequence length="129" mass="12679">MKNTLRNVAVSALLAAGLAAPASAGAGTLDYQGVTFTTSWTGNVLTLQVDAAHPTGDWAGATTLDALQLKDVGSFDSVSLGAAPGDAANWTLPANELNANGCSVGAHPGMGACFSGAHVALGAAAQEAR</sequence>
<evidence type="ECO:0000313" key="2">
    <source>
        <dbReference type="EMBL" id="MCS0656716.1"/>
    </source>
</evidence>
<feature type="chain" id="PRO_5045839181" evidence="1">
    <location>
        <begin position="27"/>
        <end position="129"/>
    </location>
</feature>
<accession>A0ABT2CRX7</accession>
<gene>
    <name evidence="2" type="ORF">NX778_01390</name>
</gene>
<keyword evidence="3" id="KW-1185">Reference proteome</keyword>
<reference evidence="2 3" key="1">
    <citation type="submission" date="2022-08" db="EMBL/GenBank/DDBJ databases">
        <title>Reclassification of Massilia species as members of the genera Telluria, Duganella, Pseudoduganella, Mokoshia gen. nov. and Zemynaea gen. nov. using orthogonal and non-orthogonal genome-based approaches.</title>
        <authorList>
            <person name="Bowman J.P."/>
        </authorList>
    </citation>
    <scope>NUCLEOTIDE SEQUENCE [LARGE SCALE GENOMIC DNA]</scope>
    <source>
        <strain evidence="2 3">JCM 31606</strain>
    </source>
</reference>
<evidence type="ECO:0000256" key="1">
    <source>
        <dbReference type="SAM" id="SignalP"/>
    </source>
</evidence>
<proteinExistence type="predicted"/>
<organism evidence="2 3">
    <name type="scientific">Massilia terrae</name>
    <dbReference type="NCBI Taxonomy" id="1811224"/>
    <lineage>
        <taxon>Bacteria</taxon>
        <taxon>Pseudomonadati</taxon>
        <taxon>Pseudomonadota</taxon>
        <taxon>Betaproteobacteria</taxon>
        <taxon>Burkholderiales</taxon>
        <taxon>Oxalobacteraceae</taxon>
        <taxon>Telluria group</taxon>
        <taxon>Massilia</taxon>
    </lineage>
</organism>
<dbReference type="RefSeq" id="WP_258809897.1">
    <property type="nucleotide sequence ID" value="NZ_JANUGU010000001.1"/>
</dbReference>
<evidence type="ECO:0000313" key="3">
    <source>
        <dbReference type="Proteomes" id="UP001204621"/>
    </source>
</evidence>